<gene>
    <name evidence="8" type="primary">PTCD2</name>
    <name evidence="8" type="synonym">ptcd2</name>
</gene>
<feature type="chain" id="PRO_5034710537" description="Pentatricopeptide repeat-containing protein 2, mitochondrial" evidence="7">
    <location>
        <begin position="26"/>
        <end position="381"/>
    </location>
</feature>
<dbReference type="KEGG" id="sfm:108925022"/>
<dbReference type="GO" id="GO:0005739">
    <property type="term" value="C:mitochondrion"/>
    <property type="evidence" value="ECO:0007669"/>
    <property type="project" value="UniProtKB-SubCell"/>
</dbReference>
<organism evidence="8 9">
    <name type="scientific">Scleropages formosus</name>
    <name type="common">Asian bonytongue</name>
    <name type="synonym">Osteoglossum formosum</name>
    <dbReference type="NCBI Taxonomy" id="113540"/>
    <lineage>
        <taxon>Eukaryota</taxon>
        <taxon>Metazoa</taxon>
        <taxon>Chordata</taxon>
        <taxon>Craniata</taxon>
        <taxon>Vertebrata</taxon>
        <taxon>Euteleostomi</taxon>
        <taxon>Actinopterygii</taxon>
        <taxon>Neopterygii</taxon>
        <taxon>Teleostei</taxon>
        <taxon>Osteoglossocephala</taxon>
        <taxon>Osteoglossomorpha</taxon>
        <taxon>Osteoglossiformes</taxon>
        <taxon>Osteoglossidae</taxon>
        <taxon>Scleropages</taxon>
    </lineage>
</organism>
<dbReference type="GeneTree" id="ENSGT00390000009329"/>
<dbReference type="InterPro" id="IPR034913">
    <property type="entry name" value="mS27/PTCD2"/>
</dbReference>
<evidence type="ECO:0000256" key="1">
    <source>
        <dbReference type="ARBA" id="ARBA00004173"/>
    </source>
</evidence>
<comment type="subcellular location">
    <subcellularLocation>
        <location evidence="1">Mitochondrion</location>
    </subcellularLocation>
</comment>
<dbReference type="Proteomes" id="UP000694397">
    <property type="component" value="Chromosome 6"/>
</dbReference>
<keyword evidence="5" id="KW-0496">Mitochondrion</keyword>
<feature type="signal peptide" evidence="7">
    <location>
        <begin position="1"/>
        <end position="25"/>
    </location>
</feature>
<dbReference type="Pfam" id="PF10037">
    <property type="entry name" value="MRP-S27"/>
    <property type="match status" value="1"/>
</dbReference>
<feature type="repeat" description="PPR" evidence="6">
    <location>
        <begin position="159"/>
        <end position="193"/>
    </location>
</feature>
<dbReference type="GO" id="GO:0003723">
    <property type="term" value="F:RNA binding"/>
    <property type="evidence" value="ECO:0007669"/>
    <property type="project" value="TreeGrafter"/>
</dbReference>
<dbReference type="InterPro" id="IPR002885">
    <property type="entry name" value="PPR_rpt"/>
</dbReference>
<evidence type="ECO:0000256" key="3">
    <source>
        <dbReference type="ARBA" id="ARBA00014675"/>
    </source>
</evidence>
<evidence type="ECO:0000256" key="7">
    <source>
        <dbReference type="SAM" id="SignalP"/>
    </source>
</evidence>
<dbReference type="PANTHER" id="PTHR14700:SF0">
    <property type="entry name" value="PENTATRICOPEPTIDE REPEAT-CONTAINING PROTEIN 2, MITOCHONDRIAL"/>
    <property type="match status" value="1"/>
</dbReference>
<evidence type="ECO:0000313" key="9">
    <source>
        <dbReference type="Proteomes" id="UP000694397"/>
    </source>
</evidence>
<dbReference type="GO" id="GO:0006397">
    <property type="term" value="P:mRNA processing"/>
    <property type="evidence" value="ECO:0007669"/>
    <property type="project" value="UniProtKB-KW"/>
</dbReference>
<dbReference type="OrthoDB" id="6073372at2759"/>
<dbReference type="PROSITE" id="PS51375">
    <property type="entry name" value="PPR"/>
    <property type="match status" value="1"/>
</dbReference>
<dbReference type="GO" id="GO:0007005">
    <property type="term" value="P:mitochondrion organization"/>
    <property type="evidence" value="ECO:0007669"/>
    <property type="project" value="TreeGrafter"/>
</dbReference>
<evidence type="ECO:0000256" key="2">
    <source>
        <dbReference type="ARBA" id="ARBA00008677"/>
    </source>
</evidence>
<name>A0A8C9SMI3_SCLFO</name>
<reference evidence="8 9" key="1">
    <citation type="submission" date="2019-04" db="EMBL/GenBank/DDBJ databases">
        <authorList>
            <consortium name="Wellcome Sanger Institute Data Sharing"/>
        </authorList>
    </citation>
    <scope>NUCLEOTIDE SEQUENCE [LARGE SCALE GENOMIC DNA]</scope>
</reference>
<dbReference type="RefSeq" id="XP_018592237.2">
    <property type="nucleotide sequence ID" value="XM_018736721.2"/>
</dbReference>
<accession>A0A8C9SMI3</accession>
<keyword evidence="7" id="KW-0732">Signal</keyword>
<dbReference type="Gene3D" id="1.25.40.10">
    <property type="entry name" value="Tetratricopeptide repeat domain"/>
    <property type="match status" value="1"/>
</dbReference>
<dbReference type="NCBIfam" id="TIGR00756">
    <property type="entry name" value="PPR"/>
    <property type="match status" value="1"/>
</dbReference>
<evidence type="ECO:0000313" key="8">
    <source>
        <dbReference type="Ensembl" id="ENSSFOP00015038715.1"/>
    </source>
</evidence>
<dbReference type="Ensembl" id="ENSSFOT00015065044.1">
    <property type="protein sequence ID" value="ENSSFOP00015038715.1"/>
    <property type="gene ID" value="ENSSFOG00015031685.1"/>
</dbReference>
<dbReference type="InterPro" id="IPR034629">
    <property type="entry name" value="PTCD2"/>
</dbReference>
<evidence type="ECO:0000256" key="6">
    <source>
        <dbReference type="PROSITE-ProRule" id="PRU00708"/>
    </source>
</evidence>
<proteinExistence type="inferred from homology"/>
<protein>
    <recommendedName>
        <fullName evidence="3">Pentatricopeptide repeat-containing protein 2, mitochondrial</fullName>
    </recommendedName>
</protein>
<evidence type="ECO:0000256" key="5">
    <source>
        <dbReference type="ARBA" id="ARBA00023128"/>
    </source>
</evidence>
<comment type="similarity">
    <text evidence="2">Belongs to the PTCD2 family.</text>
</comment>
<dbReference type="GO" id="GO:0050684">
    <property type="term" value="P:regulation of mRNA processing"/>
    <property type="evidence" value="ECO:0007669"/>
    <property type="project" value="InterPro"/>
</dbReference>
<dbReference type="PANTHER" id="PTHR14700">
    <property type="entry name" value="PENTATRICOPEPTIDE REPEAT-CONTAINING PROTEIN 2, MITOCHONDRIAL"/>
    <property type="match status" value="1"/>
</dbReference>
<reference evidence="8" key="2">
    <citation type="submission" date="2025-08" db="UniProtKB">
        <authorList>
            <consortium name="Ensembl"/>
        </authorList>
    </citation>
    <scope>IDENTIFICATION</scope>
</reference>
<evidence type="ECO:0000256" key="4">
    <source>
        <dbReference type="ARBA" id="ARBA00022664"/>
    </source>
</evidence>
<sequence length="381" mass="43626">MALSATTSSCRRLFLLHVTLKGVKCDVGDPSSWTCRLGARRHLLSEDVIKLQEFQRRKVALTFKHGGKGEYVQAFKHKLDRNERILRDELKELLHLCQTPEDMVVAKAAICRYHEENQNVPRMDFKFGPLFMRLCYELNMEEMAADTIKDKTLKGFFPDSTSFNIVMDMLFTKGRYEMALEVLTDMRSQGVLFNKHSYILAFAICYKLNSQRSYRICTTILEEAQLKGLLVPRHAYCFAVALAIKQGDTEKAKSLYSQIMSTNRISQNLQVYVLALNGAWNDVLSMLTQAMDPRSPFVKKPEFSQEVVDAVQRYGEQNPSFRHRVKQVLARLQQSGQVTSLTLDEMLCFTPSDQARPFSKMMQTKNVYRAPGALQSALLSE</sequence>
<dbReference type="InterPro" id="IPR011990">
    <property type="entry name" value="TPR-like_helical_dom_sf"/>
</dbReference>
<dbReference type="CTD" id="79810"/>
<reference evidence="8" key="3">
    <citation type="submission" date="2025-09" db="UniProtKB">
        <authorList>
            <consortium name="Ensembl"/>
        </authorList>
    </citation>
    <scope>IDENTIFICATION</scope>
</reference>
<keyword evidence="9" id="KW-1185">Reference proteome</keyword>
<keyword evidence="4" id="KW-0507">mRNA processing</keyword>
<dbReference type="GeneID" id="108925022"/>
<dbReference type="AlphaFoldDB" id="A0A8C9SMI3"/>